<dbReference type="RefSeq" id="WP_193535032.1">
    <property type="nucleotide sequence ID" value="NZ_JADCLJ010000011.1"/>
</dbReference>
<proteinExistence type="predicted"/>
<dbReference type="SUPFAM" id="SSF55729">
    <property type="entry name" value="Acyl-CoA N-acyltransferases (Nat)"/>
    <property type="match status" value="1"/>
</dbReference>
<keyword evidence="2" id="KW-1185">Reference proteome</keyword>
<dbReference type="Proteomes" id="UP001516662">
    <property type="component" value="Unassembled WGS sequence"/>
</dbReference>
<gene>
    <name evidence="1" type="ORF">IMZ08_05690</name>
</gene>
<evidence type="ECO:0000313" key="1">
    <source>
        <dbReference type="EMBL" id="MBE4907555.1"/>
    </source>
</evidence>
<evidence type="ECO:0000313" key="2">
    <source>
        <dbReference type="Proteomes" id="UP001516662"/>
    </source>
</evidence>
<comment type="caution">
    <text evidence="1">The sequence shown here is derived from an EMBL/GenBank/DDBJ whole genome shotgun (WGS) entry which is preliminary data.</text>
</comment>
<protein>
    <submittedName>
        <fullName evidence="1">GNAT family N-acetyltransferase</fullName>
    </submittedName>
</protein>
<name>A0ABR9QGC8_9BACI</name>
<reference evidence="1 2" key="1">
    <citation type="submission" date="2020-10" db="EMBL/GenBank/DDBJ databases">
        <title>Bacillus sp. HD4P25, an endophyte from a halophyte.</title>
        <authorList>
            <person name="Sun J.-Q."/>
        </authorList>
    </citation>
    <scope>NUCLEOTIDE SEQUENCE [LARGE SCALE GENOMIC DNA]</scope>
    <source>
        <strain evidence="1 2">YIM 93174</strain>
    </source>
</reference>
<dbReference type="Gene3D" id="3.40.630.30">
    <property type="match status" value="1"/>
</dbReference>
<sequence>MEKIINTLEQHDLVFLGTELDNSNNKVIVYKFKSRDNYCIFAMYKKEGKNQWSDPFSCDAAILTFEAKSQVYNNKCIHIGDIRGHKHNRGLGSILIKYLKSYCLSEGIIEIVGDISDNPEGLRNFYRKHNFKVKIDERNGVGTVRWVKWYDLETKRVKL</sequence>
<organism evidence="1 2">
    <name type="scientific">Litchfieldia luteola</name>
    <dbReference type="NCBI Taxonomy" id="682179"/>
    <lineage>
        <taxon>Bacteria</taxon>
        <taxon>Bacillati</taxon>
        <taxon>Bacillota</taxon>
        <taxon>Bacilli</taxon>
        <taxon>Bacillales</taxon>
        <taxon>Bacillaceae</taxon>
        <taxon>Litchfieldia</taxon>
    </lineage>
</organism>
<dbReference type="EMBL" id="JADCLJ010000011">
    <property type="protein sequence ID" value="MBE4907555.1"/>
    <property type="molecule type" value="Genomic_DNA"/>
</dbReference>
<dbReference type="InterPro" id="IPR016181">
    <property type="entry name" value="Acyl_CoA_acyltransferase"/>
</dbReference>
<accession>A0ABR9QGC8</accession>